<organism evidence="2 3">
    <name type="scientific">Streptomyces yangpuensis</name>
    <dbReference type="NCBI Taxonomy" id="1648182"/>
    <lineage>
        <taxon>Bacteria</taxon>
        <taxon>Bacillati</taxon>
        <taxon>Actinomycetota</taxon>
        <taxon>Actinomycetes</taxon>
        <taxon>Kitasatosporales</taxon>
        <taxon>Streptomycetaceae</taxon>
        <taxon>Streptomyces</taxon>
    </lineage>
</organism>
<keyword evidence="1" id="KW-0472">Membrane</keyword>
<dbReference type="Proteomes" id="UP001057738">
    <property type="component" value="Chromosome"/>
</dbReference>
<feature type="transmembrane region" description="Helical" evidence="1">
    <location>
        <begin position="25"/>
        <end position="48"/>
    </location>
</feature>
<dbReference type="PANTHER" id="PTHR42305:SF1">
    <property type="entry name" value="MEMBRANE PROTEIN RV1733C-RELATED"/>
    <property type="match status" value="1"/>
</dbReference>
<feature type="transmembrane region" description="Helical" evidence="1">
    <location>
        <begin position="141"/>
        <end position="164"/>
    </location>
</feature>
<dbReference type="EMBL" id="CP102514">
    <property type="protein sequence ID" value="UUY46068.1"/>
    <property type="molecule type" value="Genomic_DNA"/>
</dbReference>
<dbReference type="PANTHER" id="PTHR42305">
    <property type="entry name" value="MEMBRANE PROTEIN RV1733C-RELATED"/>
    <property type="match status" value="1"/>
</dbReference>
<keyword evidence="3" id="KW-1185">Reference proteome</keyword>
<keyword evidence="1" id="KW-1133">Transmembrane helix</keyword>
<reference evidence="2" key="1">
    <citation type="submission" date="2022-08" db="EMBL/GenBank/DDBJ databases">
        <authorList>
            <person name="Tian L."/>
        </authorList>
    </citation>
    <scope>NUCLEOTIDE SEQUENCE</scope>
    <source>
        <strain evidence="2">CM253</strain>
    </source>
</reference>
<gene>
    <name evidence="2" type="ORF">NRK68_01890</name>
</gene>
<protein>
    <recommendedName>
        <fullName evidence="4">DUF3592 domain-containing protein</fullName>
    </recommendedName>
</protein>
<name>A0ABY5PR58_9ACTN</name>
<sequence length="199" mass="21184">MDDDRTAGVGGNPLRRSADRTRTRLHAAFAVTCLLAVICGIAVGRAAWTDAGRAAEILAVHRHVVTATAVDATSYRTGPRPGERPIVVAPVTWQYPDGRRHADTVPVPAQTRKGDTVRVWVDDRGDAATAPPVTADLAMRAFGLGTVVFAGIALLAGALVRLGIRFVDARSARAWESEWEDVEPVWTGRPHPGHGADDG</sequence>
<dbReference type="GeneID" id="95572189"/>
<proteinExistence type="predicted"/>
<accession>A0ABY5PR58</accession>
<evidence type="ECO:0008006" key="4">
    <source>
        <dbReference type="Google" id="ProtNLM"/>
    </source>
</evidence>
<dbReference type="RefSeq" id="WP_257854619.1">
    <property type="nucleotide sequence ID" value="NZ_CP102514.1"/>
</dbReference>
<evidence type="ECO:0000313" key="3">
    <source>
        <dbReference type="Proteomes" id="UP001057738"/>
    </source>
</evidence>
<evidence type="ECO:0000256" key="1">
    <source>
        <dbReference type="SAM" id="Phobius"/>
    </source>
</evidence>
<keyword evidence="1" id="KW-0812">Transmembrane</keyword>
<dbReference type="InterPro" id="IPR039708">
    <property type="entry name" value="MT1774/Rv1733c-like"/>
</dbReference>
<evidence type="ECO:0000313" key="2">
    <source>
        <dbReference type="EMBL" id="UUY46068.1"/>
    </source>
</evidence>